<evidence type="ECO:0000313" key="2">
    <source>
        <dbReference type="EMBL" id="EKS00714.1"/>
    </source>
</evidence>
<comment type="caution">
    <text evidence="2">The sequence shown here is derived from an EMBL/GenBank/DDBJ whole genome shotgun (WGS) entry which is preliminary data.</text>
</comment>
<dbReference type="Proteomes" id="UP000001343">
    <property type="component" value="Unassembled WGS sequence"/>
</dbReference>
<accession>A0AA87MNG7</accession>
<keyword evidence="1" id="KW-0812">Transmembrane</keyword>
<keyword evidence="1" id="KW-0472">Membrane</keyword>
<keyword evidence="1" id="KW-1133">Transmembrane helix</keyword>
<reference evidence="2 3" key="1">
    <citation type="journal article" date="2014" name="Int. J. Syst. Evol. Microbiol.">
        <title>Leptospira mayottensis sp. nov., a pathogenic species of the genus Leptospira isolated from humans.</title>
        <authorList>
            <person name="Bourhy P."/>
            <person name="Collet L."/>
            <person name="Brisse S."/>
            <person name="Picardeau M."/>
        </authorList>
    </citation>
    <scope>NUCLEOTIDE SEQUENCE [LARGE SCALE GENOMIC DNA]</scope>
    <source>
        <strain evidence="2 3">200901122</strain>
    </source>
</reference>
<proteinExistence type="predicted"/>
<dbReference type="AlphaFoldDB" id="A0AA87MNG7"/>
<sequence length="66" mass="7446">MLERIKRSKTSPASGNKNFPYRLPFLVFFLLHGITAFTVLSVLVDSVSNKTLDPILGWSFESESEL</sequence>
<evidence type="ECO:0000313" key="3">
    <source>
        <dbReference type="Proteomes" id="UP000001343"/>
    </source>
</evidence>
<dbReference type="EMBL" id="AKWM02000030">
    <property type="protein sequence ID" value="EKS00714.1"/>
    <property type="molecule type" value="Genomic_DNA"/>
</dbReference>
<feature type="transmembrane region" description="Helical" evidence="1">
    <location>
        <begin position="21"/>
        <end position="44"/>
    </location>
</feature>
<evidence type="ECO:0000256" key="1">
    <source>
        <dbReference type="SAM" id="Phobius"/>
    </source>
</evidence>
<gene>
    <name evidence="2" type="ORF">LEP1GSC125_1322</name>
</gene>
<feature type="non-terminal residue" evidence="2">
    <location>
        <position position="66"/>
    </location>
</feature>
<name>A0AA87MNG7_9LEPT</name>
<protein>
    <submittedName>
        <fullName evidence="2">Uncharacterized protein</fullName>
    </submittedName>
</protein>
<organism evidence="2 3">
    <name type="scientific">Leptospira mayottensis 200901122</name>
    <dbReference type="NCBI Taxonomy" id="1193010"/>
    <lineage>
        <taxon>Bacteria</taxon>
        <taxon>Pseudomonadati</taxon>
        <taxon>Spirochaetota</taxon>
        <taxon>Spirochaetia</taxon>
        <taxon>Leptospirales</taxon>
        <taxon>Leptospiraceae</taxon>
        <taxon>Leptospira</taxon>
    </lineage>
</organism>